<dbReference type="Proteomes" id="UP000692954">
    <property type="component" value="Unassembled WGS sequence"/>
</dbReference>
<dbReference type="PANTHER" id="PTHR11547:SF38">
    <property type="entry name" value="ARGININE KINASE 1-RELATED"/>
    <property type="match status" value="1"/>
</dbReference>
<dbReference type="PROSITE" id="PS51509">
    <property type="entry name" value="PHOSPHAGEN_KINASE_N"/>
    <property type="match status" value="1"/>
</dbReference>
<evidence type="ECO:0000259" key="5">
    <source>
        <dbReference type="PROSITE" id="PS51509"/>
    </source>
</evidence>
<sequence length="939" mass="109876">MAQQEIQRKAKAYLDKHQIEEILGDLVTTLSYHQMKNPIIYIIKYLCTVHCTPKELQEAGIQIDSREKVEQPILCLPFPNLSQHQGQIKKLTKEQFYSCKNKITDQGNNFRSICKLIQDNPKSKPGLFAVDPSSYLIYSDLFDPIVKEKGYLGTPIKDMSYTLTSSILEDVKPFLEESIFVLRRNIPKQRFGSTIQNRQALTKELLQVLSKQSIINYSLHNDLSIMAQEDVRKLQINDKLFKKKDPNQAIINQIFKGLRHPDWPSDRMVLQSNDKQNIVWINREDHLKFKFLNTEKSSITEALDTCCKMNQYLDSKDLVSFDDKFGYHTVKPQFSGLGLTFTLKFKLDSQSINKIKSNNNNLSSKIQNKVFNVQTKEKDKYFTIKSERCTGLTMKQYVEQLCQILSILFEGVIKKSENISIEKLFKNETQNQQQQQLQIQPNVKIVEENHSNSPSKPASSPSHVAIDIIQNQSDEQDYSTFHKKRLEGFQKKQKEMNKTKFNKICELKELVELLKDDTFYFQNSNHKFIIVRRNLKIRRRNIEEIIGLKNQQASDQILKECNLIGNCEKGIFQYKYKGYDYYVAIELDDDLTFIFPITKISISQQLHKIQRIVDTFIPKDYQYAWDNQYGYLTNNNIYLGSGISITCDFPQFIQNDIPSILKELILDDSIQNSNNQFLTLVSLNEYNLQIYRNAVNEILLKQKLFNKTIKKAADNQICESDCYLNNLLWAPSKKCFEDFEGLYTQYISNVAYFNGKNVAPFKNYDKIKFDEYKIHIPQNPAITNIKCTFYRNFESLKYKHEMSIQDKVKMKTKYNELIKNNGWKFGKIHHLEIIFDSSPQDFIQNFCHHWNQIIEQGKEFQKNGNMGFQGPILNDSLLEGFQLEIKTNKPINPELIKIYNYKPSNQRNGFLNQEETITTIISNRPCVLEFELNLIQELL</sequence>
<dbReference type="Pfam" id="PF00217">
    <property type="entry name" value="ATP-gua_Ptrans"/>
    <property type="match status" value="1"/>
</dbReference>
<dbReference type="InterPro" id="IPR022413">
    <property type="entry name" value="ATP-guanido_PTrfase_N"/>
</dbReference>
<dbReference type="PROSITE" id="PS51510">
    <property type="entry name" value="PHOSPHAGEN_KINASE_C"/>
    <property type="match status" value="1"/>
</dbReference>
<evidence type="ECO:0000256" key="2">
    <source>
        <dbReference type="ARBA" id="ARBA00022840"/>
    </source>
</evidence>
<dbReference type="EMBL" id="CAJJDN010000034">
    <property type="protein sequence ID" value="CAD8076158.1"/>
    <property type="molecule type" value="Genomic_DNA"/>
</dbReference>
<keyword evidence="2 4" id="KW-0067">ATP-binding</keyword>
<dbReference type="AlphaFoldDB" id="A0A8S1M660"/>
<evidence type="ECO:0000313" key="8">
    <source>
        <dbReference type="Proteomes" id="UP000692954"/>
    </source>
</evidence>
<dbReference type="InterPro" id="IPR022414">
    <property type="entry name" value="ATP-guanido_PTrfase_cat"/>
</dbReference>
<dbReference type="GO" id="GO:0046314">
    <property type="term" value="P:phosphocreatine biosynthetic process"/>
    <property type="evidence" value="ECO:0007669"/>
    <property type="project" value="InterPro"/>
</dbReference>
<keyword evidence="1 4" id="KW-0547">Nucleotide-binding</keyword>
<evidence type="ECO:0000256" key="4">
    <source>
        <dbReference type="PROSITE-ProRule" id="PRU00843"/>
    </source>
</evidence>
<dbReference type="FunFam" id="3.30.590.10:FF:000037">
    <property type="entry name" value="Uncharacterized protein"/>
    <property type="match status" value="1"/>
</dbReference>
<proteinExistence type="inferred from homology"/>
<feature type="domain" description="Phosphagen kinase C-terminal" evidence="6">
    <location>
        <begin position="174"/>
        <end position="415"/>
    </location>
</feature>
<keyword evidence="4" id="KW-0808">Transferase</keyword>
<dbReference type="OrthoDB" id="430219at2759"/>
<evidence type="ECO:0000256" key="1">
    <source>
        <dbReference type="ARBA" id="ARBA00022741"/>
    </source>
</evidence>
<evidence type="ECO:0000259" key="6">
    <source>
        <dbReference type="PROSITE" id="PS51510"/>
    </source>
</evidence>
<keyword evidence="8" id="KW-1185">Reference proteome</keyword>
<feature type="binding site" evidence="4">
    <location>
        <begin position="340"/>
        <end position="344"/>
    </location>
    <ligand>
        <name>ATP</name>
        <dbReference type="ChEBI" id="CHEBI:30616"/>
    </ligand>
</feature>
<gene>
    <name evidence="7" type="ORF">PSON_ATCC_30995.1.T0340207</name>
</gene>
<comment type="similarity">
    <text evidence="3">Belongs to the ATP:guanido phosphotransferase family.</text>
</comment>
<dbReference type="Pfam" id="PF02807">
    <property type="entry name" value="ATP-gua_PtransN"/>
    <property type="match status" value="1"/>
</dbReference>
<feature type="binding site" evidence="4">
    <location>
        <begin position="177"/>
        <end position="181"/>
    </location>
    <ligand>
        <name>ATP</name>
        <dbReference type="ChEBI" id="CHEBI:30616"/>
    </ligand>
</feature>
<evidence type="ECO:0000256" key="3">
    <source>
        <dbReference type="PROSITE-ProRule" id="PRU00842"/>
    </source>
</evidence>
<name>A0A8S1M660_9CILI</name>
<feature type="domain" description="Phosphagen kinase N-terminal" evidence="5">
    <location>
        <begin position="68"/>
        <end position="151"/>
    </location>
</feature>
<evidence type="ECO:0000313" key="7">
    <source>
        <dbReference type="EMBL" id="CAD8076158.1"/>
    </source>
</evidence>
<dbReference type="GO" id="GO:0005615">
    <property type="term" value="C:extracellular space"/>
    <property type="evidence" value="ECO:0007669"/>
    <property type="project" value="TreeGrafter"/>
</dbReference>
<organism evidence="7 8">
    <name type="scientific">Paramecium sonneborni</name>
    <dbReference type="NCBI Taxonomy" id="65129"/>
    <lineage>
        <taxon>Eukaryota</taxon>
        <taxon>Sar</taxon>
        <taxon>Alveolata</taxon>
        <taxon>Ciliophora</taxon>
        <taxon>Intramacronucleata</taxon>
        <taxon>Oligohymenophorea</taxon>
        <taxon>Peniculida</taxon>
        <taxon>Parameciidae</taxon>
        <taxon>Paramecium</taxon>
    </lineage>
</organism>
<dbReference type="InterPro" id="IPR000749">
    <property type="entry name" value="ATP-guanido_PTrfase"/>
</dbReference>
<accession>A0A8S1M660</accession>
<comment type="caution">
    <text evidence="4">Lacks conserved residue(s) required for the propagation of feature annotation.</text>
</comment>
<reference evidence="7" key="1">
    <citation type="submission" date="2021-01" db="EMBL/GenBank/DDBJ databases">
        <authorList>
            <consortium name="Genoscope - CEA"/>
            <person name="William W."/>
        </authorList>
    </citation>
    <scope>NUCLEOTIDE SEQUENCE</scope>
</reference>
<protein>
    <submittedName>
        <fullName evidence="7">Uncharacterized protein</fullName>
    </submittedName>
</protein>
<dbReference type="GO" id="GO:0004111">
    <property type="term" value="F:creatine kinase activity"/>
    <property type="evidence" value="ECO:0007669"/>
    <property type="project" value="InterPro"/>
</dbReference>
<dbReference type="GO" id="GO:0005524">
    <property type="term" value="F:ATP binding"/>
    <property type="evidence" value="ECO:0007669"/>
    <property type="project" value="UniProtKB-UniRule"/>
</dbReference>
<feature type="binding site" evidence="4">
    <location>
        <begin position="371"/>
        <end position="376"/>
    </location>
    <ligand>
        <name>ATP</name>
        <dbReference type="ChEBI" id="CHEBI:30616"/>
    </ligand>
</feature>
<comment type="caution">
    <text evidence="7">The sequence shown here is derived from an EMBL/GenBank/DDBJ whole genome shotgun (WGS) entry which is preliminary data.</text>
</comment>
<dbReference type="PANTHER" id="PTHR11547">
    <property type="entry name" value="ARGININE OR CREATINE KINASE"/>
    <property type="match status" value="1"/>
</dbReference>
<keyword evidence="4" id="KW-0418">Kinase</keyword>